<dbReference type="EMBL" id="JASWJB010000083">
    <property type="protein sequence ID" value="KAK2600072.1"/>
    <property type="molecule type" value="Genomic_DNA"/>
</dbReference>
<evidence type="ECO:0000313" key="2">
    <source>
        <dbReference type="EMBL" id="KAK2600072.1"/>
    </source>
</evidence>
<dbReference type="InterPro" id="IPR003837">
    <property type="entry name" value="GatC"/>
</dbReference>
<dbReference type="InterPro" id="IPR049545">
    <property type="entry name" value="Gta3_dom"/>
</dbReference>
<dbReference type="GO" id="GO:0030956">
    <property type="term" value="C:glutamyl-tRNA(Gln) amidotransferase complex"/>
    <property type="evidence" value="ECO:0007669"/>
    <property type="project" value="TreeGrafter"/>
</dbReference>
<dbReference type="GO" id="GO:0070681">
    <property type="term" value="P:glutaminyl-tRNAGln biosynthesis via transamidation"/>
    <property type="evidence" value="ECO:0007669"/>
    <property type="project" value="TreeGrafter"/>
</dbReference>
<dbReference type="AlphaFoldDB" id="A0AAJ0CQ65"/>
<dbReference type="PANTHER" id="PTHR15004">
    <property type="entry name" value="GLUTAMYL-TRNA(GLN) AMIDOTRANSFERASE SUBUNIT C, MITOCHONDRIAL"/>
    <property type="match status" value="1"/>
</dbReference>
<protein>
    <recommendedName>
        <fullName evidence="1">Glutamyl-tRNA amidotransferase complex subunit Gta3 domain-containing protein</fullName>
    </recommendedName>
</protein>
<evidence type="ECO:0000259" key="1">
    <source>
        <dbReference type="Pfam" id="PF20978"/>
    </source>
</evidence>
<comment type="caution">
    <text evidence="2">The sequence shown here is derived from an EMBL/GenBank/DDBJ whole genome shotgun (WGS) entry which is preliminary data.</text>
</comment>
<dbReference type="GO" id="GO:0032543">
    <property type="term" value="P:mitochondrial translation"/>
    <property type="evidence" value="ECO:0007669"/>
    <property type="project" value="TreeGrafter"/>
</dbReference>
<accession>A0AAJ0CQ65</accession>
<dbReference type="InterPro" id="IPR036113">
    <property type="entry name" value="Asp/Glu-ADT_sf_sub_c"/>
</dbReference>
<sequence length="187" mass="21261">MSLRPSCCHQLRRTNILHCLPQTARLSTQRTIPTPDEILAKPSWSMRSLHAPPTSETTEPITTKQIHHLLRLAALPLPRTPAEETSLINTLQSQLRFVRTIQRVDTRGVEPLRAIRDETAEGVRENTVTLADMRALLDQEQLVGHYKRPRRVKSKIDEDAEKWDVLGTASRRAGKYFVVDSSKKGLE</sequence>
<reference evidence="2" key="1">
    <citation type="submission" date="2023-06" db="EMBL/GenBank/DDBJ databases">
        <title>Conoideocrella luteorostrata (Hypocreales: Clavicipitaceae), a potential biocontrol fungus for elongate hemlock scale in United States Christmas tree production areas.</title>
        <authorList>
            <person name="Barrett H."/>
            <person name="Lovett B."/>
            <person name="Macias A.M."/>
            <person name="Stajich J.E."/>
            <person name="Kasson M.T."/>
        </authorList>
    </citation>
    <scope>NUCLEOTIDE SEQUENCE</scope>
    <source>
        <strain evidence="2">ARSEF 14590</strain>
    </source>
</reference>
<dbReference type="GO" id="GO:0005739">
    <property type="term" value="C:mitochondrion"/>
    <property type="evidence" value="ECO:0007669"/>
    <property type="project" value="TreeGrafter"/>
</dbReference>
<gene>
    <name evidence="2" type="ORF">QQS21_005158</name>
</gene>
<dbReference type="GO" id="GO:0006450">
    <property type="term" value="P:regulation of translational fidelity"/>
    <property type="evidence" value="ECO:0007669"/>
    <property type="project" value="InterPro"/>
</dbReference>
<organism evidence="2 3">
    <name type="scientific">Conoideocrella luteorostrata</name>
    <dbReference type="NCBI Taxonomy" id="1105319"/>
    <lineage>
        <taxon>Eukaryota</taxon>
        <taxon>Fungi</taxon>
        <taxon>Dikarya</taxon>
        <taxon>Ascomycota</taxon>
        <taxon>Pezizomycotina</taxon>
        <taxon>Sordariomycetes</taxon>
        <taxon>Hypocreomycetidae</taxon>
        <taxon>Hypocreales</taxon>
        <taxon>Clavicipitaceae</taxon>
        <taxon>Conoideocrella</taxon>
    </lineage>
</organism>
<dbReference type="Pfam" id="PF20978">
    <property type="entry name" value="Gta3"/>
    <property type="match status" value="1"/>
</dbReference>
<keyword evidence="3" id="KW-1185">Reference proteome</keyword>
<evidence type="ECO:0000313" key="3">
    <source>
        <dbReference type="Proteomes" id="UP001251528"/>
    </source>
</evidence>
<feature type="domain" description="Glutamyl-tRNA amidotransferase complex subunit Gta3" evidence="1">
    <location>
        <begin position="56"/>
        <end position="112"/>
    </location>
</feature>
<dbReference type="SUPFAM" id="SSF141000">
    <property type="entry name" value="Glu-tRNAGln amidotransferase C subunit"/>
    <property type="match status" value="1"/>
</dbReference>
<proteinExistence type="predicted"/>
<name>A0AAJ0CQ65_9HYPO</name>
<dbReference type="Proteomes" id="UP001251528">
    <property type="component" value="Unassembled WGS sequence"/>
</dbReference>
<dbReference type="PANTHER" id="PTHR15004:SF0">
    <property type="entry name" value="GLUTAMYL-TRNA(GLN) AMIDOTRANSFERASE SUBUNIT C, MITOCHONDRIAL"/>
    <property type="match status" value="1"/>
</dbReference>